<dbReference type="Proteomes" id="UP000314107">
    <property type="component" value="Unassembled WGS sequence"/>
</dbReference>
<evidence type="ECO:0000313" key="7">
    <source>
        <dbReference type="Proteomes" id="UP000310997"/>
    </source>
</evidence>
<feature type="domain" description="ABM" evidence="1">
    <location>
        <begin position="3"/>
        <end position="94"/>
    </location>
</feature>
<dbReference type="Proteomes" id="UP000310997">
    <property type="component" value="Unassembled WGS sequence"/>
</dbReference>
<accession>A0A064BVQ4</accession>
<dbReference type="AlphaFoldDB" id="A0A064BVQ4"/>
<dbReference type="Gene3D" id="3.30.70.100">
    <property type="match status" value="1"/>
</dbReference>
<dbReference type="GO" id="GO:0004497">
    <property type="term" value="F:monooxygenase activity"/>
    <property type="evidence" value="ECO:0007669"/>
    <property type="project" value="UniProtKB-KW"/>
</dbReference>
<keyword evidence="3" id="KW-0560">Oxidoreductase</keyword>
<sequence length="112" mass="13224">MTLTIHVYYKGDGDSAIKFAREMLDSGLVEEIRNQKGNLKYEYFLPIEKEGTILLIDQWINQETLDKHYQSKTMQKILDLRKKYHLQMQVERYIEDDSGMPESDKSFIDTGN</sequence>
<evidence type="ECO:0000313" key="8">
    <source>
        <dbReference type="Proteomes" id="UP000314107"/>
    </source>
</evidence>
<dbReference type="InterPro" id="IPR007138">
    <property type="entry name" value="ABM_dom"/>
</dbReference>
<organism evidence="2">
    <name type="scientific">Streptococcus pneumoniae</name>
    <dbReference type="NCBI Taxonomy" id="1313"/>
    <lineage>
        <taxon>Bacteria</taxon>
        <taxon>Bacillati</taxon>
        <taxon>Bacillota</taxon>
        <taxon>Bacilli</taxon>
        <taxon>Lactobacillales</taxon>
        <taxon>Streptococcaceae</taxon>
        <taxon>Streptococcus</taxon>
    </lineage>
</organism>
<reference evidence="2" key="2">
    <citation type="submission" date="2014-10" db="EMBL/GenBank/DDBJ databases">
        <title>Contrasting mechanisms driving short-term and long-term diversification of pneumococci.</title>
        <authorList>
            <person name="Croucher N.J."/>
            <person name="Coupland P.C."/>
            <person name="Stevenson A.E."/>
            <person name="Callendrello A."/>
            <person name="Bentley S.D."/>
            <person name="Hanage W.P."/>
        </authorList>
    </citation>
    <scope>NUCLEOTIDE SEQUENCE</scope>
    <source>
        <strain evidence="2">R34-3019</strain>
    </source>
</reference>
<dbReference type="PATRIC" id="fig|1313.5273.peg.1997"/>
<evidence type="ECO:0000313" key="6">
    <source>
        <dbReference type="Proteomes" id="UP000042967"/>
    </source>
</evidence>
<dbReference type="PROSITE" id="PS51725">
    <property type="entry name" value="ABM"/>
    <property type="match status" value="1"/>
</dbReference>
<dbReference type="RefSeq" id="WP_000176381.1">
    <property type="nucleotide sequence ID" value="NZ_AP026927.1"/>
</dbReference>
<dbReference type="SUPFAM" id="SSF54909">
    <property type="entry name" value="Dimeric alpha+beta barrel"/>
    <property type="match status" value="1"/>
</dbReference>
<evidence type="ECO:0000259" key="1">
    <source>
        <dbReference type="PROSITE" id="PS51725"/>
    </source>
</evidence>
<dbReference type="Pfam" id="PF03992">
    <property type="entry name" value="ABM"/>
    <property type="match status" value="1"/>
</dbReference>
<dbReference type="InterPro" id="IPR011008">
    <property type="entry name" value="Dimeric_a/b-barrel"/>
</dbReference>
<reference evidence="3 6" key="3">
    <citation type="submission" date="2015-03" db="EMBL/GenBank/DDBJ databases">
        <authorList>
            <consortium name="Pathogen Informatics"/>
            <person name="Murphy D."/>
        </authorList>
    </citation>
    <scope>NUCLEOTIDE SEQUENCE [LARGE SCALE GENOMIC DNA]</scope>
    <source>
        <strain evidence="3 6">SMRU1414</strain>
    </source>
</reference>
<gene>
    <name evidence="3" type="ORF">ERS020924_00078</name>
    <name evidence="5" type="ORF">SAMEA3171064_00278</name>
    <name evidence="4" type="ORF">SAMEA4038883_00903</name>
</gene>
<dbReference type="Proteomes" id="UP000042967">
    <property type="component" value="Unassembled WGS sequence"/>
</dbReference>
<proteinExistence type="predicted"/>
<protein>
    <submittedName>
        <fullName evidence="3">Antibiotic biosynthesis monooxygenase subfamily protein</fullName>
    </submittedName>
    <submittedName>
        <fullName evidence="2">Putative phage-related chromosomal island protein</fullName>
    </submittedName>
</protein>
<keyword evidence="3" id="KW-0503">Monooxygenase</keyword>
<evidence type="ECO:0000313" key="4">
    <source>
        <dbReference type="EMBL" id="VTE38005.1"/>
    </source>
</evidence>
<evidence type="ECO:0000313" key="2">
    <source>
        <dbReference type="EMBL" id="CDQ29868.1"/>
    </source>
</evidence>
<dbReference type="EMBL" id="CQVU01000001">
    <property type="protein sequence ID" value="CNZ84768.1"/>
    <property type="molecule type" value="Genomic_DNA"/>
</dbReference>
<dbReference type="EMBL" id="CABDLL010000005">
    <property type="protein sequence ID" value="VTE38005.1"/>
    <property type="molecule type" value="Genomic_DNA"/>
</dbReference>
<name>A0A064BVQ4_STREE</name>
<reference evidence="2" key="1">
    <citation type="submission" date="2014-04" db="EMBL/GenBank/DDBJ databases">
        <authorList>
            <person name="Croucher N."/>
        </authorList>
    </citation>
    <scope>NUCLEOTIDE SEQUENCE</scope>
    <source>
        <strain evidence="2">R34-3019</strain>
    </source>
</reference>
<dbReference type="EMBL" id="LK020679">
    <property type="protein sequence ID" value="CDQ29868.1"/>
    <property type="molecule type" value="Genomic_DNA"/>
</dbReference>
<reference evidence="7 8" key="4">
    <citation type="submission" date="2019-04" db="EMBL/GenBank/DDBJ databases">
        <authorList>
            <consortium name="Pathogen Informatics"/>
        </authorList>
    </citation>
    <scope>NUCLEOTIDE SEQUENCE [LARGE SCALE GENOMIC DNA]</scope>
    <source>
        <strain evidence="5 8">GPSC129</strain>
        <strain evidence="4 7">GPSC559</strain>
    </source>
</reference>
<dbReference type="EMBL" id="CABDQT010000002">
    <property type="protein sequence ID" value="VTH27451.1"/>
    <property type="molecule type" value="Genomic_DNA"/>
</dbReference>
<evidence type="ECO:0000313" key="5">
    <source>
        <dbReference type="EMBL" id="VTH27451.1"/>
    </source>
</evidence>
<evidence type="ECO:0000313" key="3">
    <source>
        <dbReference type="EMBL" id="CNZ84768.1"/>
    </source>
</evidence>